<dbReference type="KEGG" id="adl:AURDEDRAFT_175780"/>
<accession>J0D7N6</accession>
<dbReference type="AlphaFoldDB" id="J0D7N6"/>
<sequence length="466" mass="50671">MELVTRTNHLAASLASDPAACCPLCLASLADELAAGVTARELDRVRTDGHAFWDACIKAVIKLSEDTAPGIQGRLESTIAVCPSDHDGAGPSADVVLVLINALCRSLHVGLSRGTHSAGERARKRRTAFASSRGYWPNDPAQLFPGGPHRLLRALVHWGANFGSGFPVYVLADLATVALPFVFNTIMGSPNLHADTVALIVDRLRGEPVEEKAGSLTLNEHDLIRRRVTRTQGVMTVALFLNVLQSGPDAGANDLLAVVRPREEDVLHAITDALDFFDYPHTGQYKTLAQVANRLQQHLELPVSVLPVSLLEFRNPELGIIDIIVFLVLTLRLQKRRCSGPGCGLFVHQREAGVVFRPCAGCRVVHYCSRGCQRHDWHGGAQVTHARVCAAIRRLVDAPDYGAVYVACSLREKADTLTFALSHTALPEELKARALNLLDDYYLPGLLALRALPGNLRRAAMHEMFG</sequence>
<evidence type="ECO:0000313" key="6">
    <source>
        <dbReference type="EMBL" id="EJD35147.1"/>
    </source>
</evidence>
<evidence type="ECO:0000259" key="5">
    <source>
        <dbReference type="PROSITE" id="PS50865"/>
    </source>
</evidence>
<dbReference type="Proteomes" id="UP000006514">
    <property type="component" value="Unassembled WGS sequence"/>
</dbReference>
<dbReference type="InParanoid" id="J0D7N6"/>
<keyword evidence="2 4" id="KW-0863">Zinc-finger</keyword>
<evidence type="ECO:0000256" key="1">
    <source>
        <dbReference type="ARBA" id="ARBA00022723"/>
    </source>
</evidence>
<dbReference type="Gene3D" id="6.10.140.2220">
    <property type="match status" value="1"/>
</dbReference>
<feature type="domain" description="MYND-type" evidence="5">
    <location>
        <begin position="340"/>
        <end position="389"/>
    </location>
</feature>
<reference evidence="7" key="1">
    <citation type="journal article" date="2012" name="Science">
        <title>The Paleozoic origin of enzymatic lignin decomposition reconstructed from 31 fungal genomes.</title>
        <authorList>
            <person name="Floudas D."/>
            <person name="Binder M."/>
            <person name="Riley R."/>
            <person name="Barry K."/>
            <person name="Blanchette R.A."/>
            <person name="Henrissat B."/>
            <person name="Martinez A.T."/>
            <person name="Otillar R."/>
            <person name="Spatafora J.W."/>
            <person name="Yadav J.S."/>
            <person name="Aerts A."/>
            <person name="Benoit I."/>
            <person name="Boyd A."/>
            <person name="Carlson A."/>
            <person name="Copeland A."/>
            <person name="Coutinho P.M."/>
            <person name="de Vries R.P."/>
            <person name="Ferreira P."/>
            <person name="Findley K."/>
            <person name="Foster B."/>
            <person name="Gaskell J."/>
            <person name="Glotzer D."/>
            <person name="Gorecki P."/>
            <person name="Heitman J."/>
            <person name="Hesse C."/>
            <person name="Hori C."/>
            <person name="Igarashi K."/>
            <person name="Jurgens J.A."/>
            <person name="Kallen N."/>
            <person name="Kersten P."/>
            <person name="Kohler A."/>
            <person name="Kuees U."/>
            <person name="Kumar T.K.A."/>
            <person name="Kuo A."/>
            <person name="LaButti K."/>
            <person name="Larrondo L.F."/>
            <person name="Lindquist E."/>
            <person name="Ling A."/>
            <person name="Lombard V."/>
            <person name="Lucas S."/>
            <person name="Lundell T."/>
            <person name="Martin R."/>
            <person name="McLaughlin D.J."/>
            <person name="Morgenstern I."/>
            <person name="Morin E."/>
            <person name="Murat C."/>
            <person name="Nagy L.G."/>
            <person name="Nolan M."/>
            <person name="Ohm R.A."/>
            <person name="Patyshakuliyeva A."/>
            <person name="Rokas A."/>
            <person name="Ruiz-Duenas F.J."/>
            <person name="Sabat G."/>
            <person name="Salamov A."/>
            <person name="Samejima M."/>
            <person name="Schmutz J."/>
            <person name="Slot J.C."/>
            <person name="St John F."/>
            <person name="Stenlid J."/>
            <person name="Sun H."/>
            <person name="Sun S."/>
            <person name="Syed K."/>
            <person name="Tsang A."/>
            <person name="Wiebenga A."/>
            <person name="Young D."/>
            <person name="Pisabarro A."/>
            <person name="Eastwood D.C."/>
            <person name="Martin F."/>
            <person name="Cullen D."/>
            <person name="Grigoriev I.V."/>
            <person name="Hibbett D.S."/>
        </authorList>
    </citation>
    <scope>NUCLEOTIDE SEQUENCE [LARGE SCALE GENOMIC DNA]</scope>
    <source>
        <strain evidence="7">TFB10046</strain>
    </source>
</reference>
<dbReference type="GO" id="GO:0008270">
    <property type="term" value="F:zinc ion binding"/>
    <property type="evidence" value="ECO:0007669"/>
    <property type="project" value="UniProtKB-KW"/>
</dbReference>
<gene>
    <name evidence="6" type="ORF">AURDEDRAFT_175780</name>
</gene>
<dbReference type="InterPro" id="IPR002893">
    <property type="entry name" value="Znf_MYND"/>
</dbReference>
<evidence type="ECO:0000256" key="4">
    <source>
        <dbReference type="PROSITE-ProRule" id="PRU00134"/>
    </source>
</evidence>
<keyword evidence="3" id="KW-0862">Zinc</keyword>
<evidence type="ECO:0000256" key="3">
    <source>
        <dbReference type="ARBA" id="ARBA00022833"/>
    </source>
</evidence>
<evidence type="ECO:0000313" key="7">
    <source>
        <dbReference type="Proteomes" id="UP000006514"/>
    </source>
</evidence>
<dbReference type="OrthoDB" id="341421at2759"/>
<proteinExistence type="predicted"/>
<keyword evidence="7" id="KW-1185">Reference proteome</keyword>
<dbReference type="EMBL" id="JH687902">
    <property type="protein sequence ID" value="EJD35147.1"/>
    <property type="molecule type" value="Genomic_DNA"/>
</dbReference>
<protein>
    <recommendedName>
        <fullName evidence="5">MYND-type domain-containing protein</fullName>
    </recommendedName>
</protein>
<dbReference type="Pfam" id="PF01753">
    <property type="entry name" value="zf-MYND"/>
    <property type="match status" value="1"/>
</dbReference>
<evidence type="ECO:0000256" key="2">
    <source>
        <dbReference type="ARBA" id="ARBA00022771"/>
    </source>
</evidence>
<organism evidence="6 7">
    <name type="scientific">Auricularia subglabra (strain TFB-10046 / SS5)</name>
    <name type="common">White-rot fungus</name>
    <name type="synonym">Auricularia delicata (strain TFB10046)</name>
    <dbReference type="NCBI Taxonomy" id="717982"/>
    <lineage>
        <taxon>Eukaryota</taxon>
        <taxon>Fungi</taxon>
        <taxon>Dikarya</taxon>
        <taxon>Basidiomycota</taxon>
        <taxon>Agaricomycotina</taxon>
        <taxon>Agaricomycetes</taxon>
        <taxon>Auriculariales</taxon>
        <taxon>Auriculariaceae</taxon>
        <taxon>Auricularia</taxon>
    </lineage>
</organism>
<dbReference type="SUPFAM" id="SSF144232">
    <property type="entry name" value="HIT/MYND zinc finger-like"/>
    <property type="match status" value="1"/>
</dbReference>
<name>J0D7N6_AURST</name>
<keyword evidence="1" id="KW-0479">Metal-binding</keyword>
<dbReference type="PROSITE" id="PS50865">
    <property type="entry name" value="ZF_MYND_2"/>
    <property type="match status" value="1"/>
</dbReference>